<dbReference type="Proteomes" id="UP000294543">
    <property type="component" value="Unassembled WGS sequence"/>
</dbReference>
<keyword evidence="3" id="KW-1185">Reference proteome</keyword>
<dbReference type="PANTHER" id="PTHR43190">
    <property type="entry name" value="N-ACETYL-D-GLUCOSAMINE KINASE"/>
    <property type="match status" value="1"/>
</dbReference>
<organism evidence="2 3">
    <name type="scientific">Nonomuraea diastatica</name>
    <dbReference type="NCBI Taxonomy" id="1848329"/>
    <lineage>
        <taxon>Bacteria</taxon>
        <taxon>Bacillati</taxon>
        <taxon>Actinomycetota</taxon>
        <taxon>Actinomycetes</taxon>
        <taxon>Streptosporangiales</taxon>
        <taxon>Streptosporangiaceae</taxon>
        <taxon>Nonomuraea</taxon>
    </lineage>
</organism>
<evidence type="ECO:0000313" key="2">
    <source>
        <dbReference type="EMBL" id="TDD18628.1"/>
    </source>
</evidence>
<protein>
    <recommendedName>
        <fullName evidence="1">ATPase BadF/BadG/BcrA/BcrD type domain-containing protein</fullName>
    </recommendedName>
</protein>
<dbReference type="Gene3D" id="3.30.420.40">
    <property type="match status" value="2"/>
</dbReference>
<comment type="caution">
    <text evidence="2">The sequence shown here is derived from an EMBL/GenBank/DDBJ whole genome shotgun (WGS) entry which is preliminary data.</text>
</comment>
<dbReference type="EMBL" id="SMKP01000068">
    <property type="protein sequence ID" value="TDD18628.1"/>
    <property type="molecule type" value="Genomic_DNA"/>
</dbReference>
<evidence type="ECO:0000259" key="1">
    <source>
        <dbReference type="Pfam" id="PF01869"/>
    </source>
</evidence>
<proteinExistence type="predicted"/>
<dbReference type="AlphaFoldDB" id="A0A4R4WHI5"/>
<dbReference type="Pfam" id="PF01869">
    <property type="entry name" value="BcrAD_BadFG"/>
    <property type="match status" value="1"/>
</dbReference>
<gene>
    <name evidence="2" type="ORF">E1294_23725</name>
</gene>
<name>A0A4R4WHI5_9ACTN</name>
<evidence type="ECO:0000313" key="3">
    <source>
        <dbReference type="Proteomes" id="UP000294543"/>
    </source>
</evidence>
<dbReference type="InterPro" id="IPR043129">
    <property type="entry name" value="ATPase_NBD"/>
</dbReference>
<sequence length="393" mass="38446">MFSIWCRQGVWAIIFDMHLVLGVDAGGTSSRAALFTLDGTLVRRGDAGGANPGALGMDTAAANLTTAVRPALPESGSAQLMGVVAGLAGNPDRCAALAGRVFDDLLPGVPVRVAGDIVTAFAAGTASPSGTVVISGTGAIAAKITDHVPIATADGYGWLLGDEGSAFWIGRAAVRATIRALTTLPSRPSPTTPVGATPGSVGVVAAPGTVRAGGVSGGGVTVGDAGTGDGAGPGGLGAGWVGGAGGMPDAEAGWKRSLAGSVVRHLLPDGIGGDPVARLAAAVHARPPLALAELAPLVSRAARDGDPAAVSIVAEAASRLARTASRVHQPGLPIVLAGGVLTAEGPVRESVQGLLEGAVTAGDPAGAAAWLAARPLVGPRESAALHLRFTRSP</sequence>
<dbReference type="InterPro" id="IPR052519">
    <property type="entry name" value="Euk-type_GlcNAc_Kinase"/>
</dbReference>
<dbReference type="PANTHER" id="PTHR43190:SF3">
    <property type="entry name" value="N-ACETYL-D-GLUCOSAMINE KINASE"/>
    <property type="match status" value="1"/>
</dbReference>
<dbReference type="OrthoDB" id="8701357at2"/>
<reference evidence="2 3" key="1">
    <citation type="submission" date="2019-03" db="EMBL/GenBank/DDBJ databases">
        <title>Draft genome sequences of novel Actinobacteria.</title>
        <authorList>
            <person name="Sahin N."/>
            <person name="Ay H."/>
            <person name="Saygin H."/>
        </authorList>
    </citation>
    <scope>NUCLEOTIDE SEQUENCE [LARGE SCALE GENOMIC DNA]</scope>
    <source>
        <strain evidence="2 3">KC712</strain>
    </source>
</reference>
<feature type="domain" description="ATPase BadF/BadG/BcrA/BcrD type" evidence="1">
    <location>
        <begin position="21"/>
        <end position="350"/>
    </location>
</feature>
<dbReference type="InterPro" id="IPR002731">
    <property type="entry name" value="ATPase_BadF"/>
</dbReference>
<accession>A0A4R4WHI5</accession>
<dbReference type="SUPFAM" id="SSF53067">
    <property type="entry name" value="Actin-like ATPase domain"/>
    <property type="match status" value="3"/>
</dbReference>